<reference evidence="2 3" key="1">
    <citation type="submission" date="2018-06" db="EMBL/GenBank/DDBJ databases">
        <authorList>
            <consortium name="Pathogen Informatics"/>
            <person name="Doyle S."/>
        </authorList>
    </citation>
    <scope>NUCLEOTIDE SEQUENCE [LARGE SCALE GENOMIC DNA]</scope>
    <source>
        <strain evidence="2 3">NCTC11632</strain>
    </source>
</reference>
<evidence type="ECO:0000313" key="3">
    <source>
        <dbReference type="Proteomes" id="UP000254156"/>
    </source>
</evidence>
<protein>
    <recommendedName>
        <fullName evidence="1">DUF6881 domain-containing protein</fullName>
    </recommendedName>
</protein>
<proteinExistence type="predicted"/>
<evidence type="ECO:0000259" key="1">
    <source>
        <dbReference type="Pfam" id="PF21812"/>
    </source>
</evidence>
<dbReference type="RefSeq" id="WP_025004926.1">
    <property type="nucleotide sequence ID" value="NZ_UGTF01000002.1"/>
</dbReference>
<dbReference type="InterPro" id="IPR049248">
    <property type="entry name" value="DUF6881"/>
</dbReference>
<gene>
    <name evidence="2" type="ORF">NCTC11632_01913</name>
</gene>
<dbReference type="EMBL" id="UGTF01000002">
    <property type="protein sequence ID" value="SUB89784.1"/>
    <property type="molecule type" value="Genomic_DNA"/>
</dbReference>
<organism evidence="2 3">
    <name type="scientific">Porphyromonas macacae</name>
    <dbReference type="NCBI Taxonomy" id="28115"/>
    <lineage>
        <taxon>Bacteria</taxon>
        <taxon>Pseudomonadati</taxon>
        <taxon>Bacteroidota</taxon>
        <taxon>Bacteroidia</taxon>
        <taxon>Bacteroidales</taxon>
        <taxon>Porphyromonadaceae</taxon>
        <taxon>Porphyromonas</taxon>
    </lineage>
</organism>
<dbReference type="Pfam" id="PF21812">
    <property type="entry name" value="DUF6881"/>
    <property type="match status" value="1"/>
</dbReference>
<dbReference type="Proteomes" id="UP000254156">
    <property type="component" value="Unassembled WGS sequence"/>
</dbReference>
<dbReference type="AlphaFoldDB" id="A0A379EBR4"/>
<name>A0A379EBR4_9PORP</name>
<evidence type="ECO:0000313" key="2">
    <source>
        <dbReference type="EMBL" id="SUB89784.1"/>
    </source>
</evidence>
<accession>A0A379EBR4</accession>
<sequence length="95" mass="11490">MRYFKIHWLHTFTDEPEYIFSEIDEEGYEVRKVEIFKNGNHILYSNNINSDRLVEGKYPSLEELNYEEETEVMQTIEIPKSEFCNIWLKYGDVSN</sequence>
<feature type="domain" description="DUF6881" evidence="1">
    <location>
        <begin position="2"/>
        <end position="90"/>
    </location>
</feature>